<dbReference type="InterPro" id="IPR001737">
    <property type="entry name" value="KsgA/Erm"/>
</dbReference>
<keyword evidence="10" id="KW-0804">Transcription</keyword>
<dbReference type="GO" id="GO:0034246">
    <property type="term" value="F:mitochondrial transcription factor activity"/>
    <property type="evidence" value="ECO:0007669"/>
    <property type="project" value="TreeGrafter"/>
</dbReference>
<protein>
    <recommendedName>
        <fullName evidence="12">rRNA adenine N(6)-methyltransferase</fullName>
        <ecNumber evidence="12">2.1.1.-</ecNumber>
    </recommendedName>
</protein>
<dbReference type="PROSITE" id="PS51689">
    <property type="entry name" value="SAM_RNA_A_N6_MT"/>
    <property type="match status" value="1"/>
</dbReference>
<dbReference type="InterPro" id="IPR029063">
    <property type="entry name" value="SAM-dependent_MTases_sf"/>
</dbReference>
<dbReference type="GeneTree" id="ENSGT00950000183142"/>
<evidence type="ECO:0000256" key="11">
    <source>
        <dbReference type="PROSITE-ProRule" id="PRU01026"/>
    </source>
</evidence>
<comment type="similarity">
    <text evidence="11 12">Belongs to the class I-like SAM-binding methyltransferase superfamily. rRNA adenine N(6)-methyltransferase family.</text>
</comment>
<evidence type="ECO:0000256" key="6">
    <source>
        <dbReference type="ARBA" id="ARBA00022884"/>
    </source>
</evidence>
<evidence type="ECO:0000313" key="15">
    <source>
        <dbReference type="Proteomes" id="UP000233060"/>
    </source>
</evidence>
<dbReference type="GO" id="GO:0003723">
    <property type="term" value="F:RNA binding"/>
    <property type="evidence" value="ECO:0007669"/>
    <property type="project" value="UniProtKB-UniRule"/>
</dbReference>
<feature type="binding site" evidence="11">
    <location>
        <position position="69"/>
    </location>
    <ligand>
        <name>S-adenosyl-L-methionine</name>
        <dbReference type="ChEBI" id="CHEBI:59789"/>
    </ligand>
</feature>
<sequence length="351" mass="39973">MWIPVAGLPPWLRLSALAGAGSGAATGKHLPARNRRGLSDSSPQLWPNPDFRNTPRKMSKSSLDFKRYVTNRRLAETLALKQNRPLHLLLQCNPGPGILTQALLEVDAKAVALESDKTFIAHLESLGKNLDGKLQVSHCDFFKIDPRSGGVIKPPAMASQGLFQNLGIEAVPWTAVTGMFPSRGEERAFWKPAYDLYSSDTRNPDFVIWHAACEIKVLLMEPWSSFDVYTRNGRLENPKHRELLELLQHNLYLIRMTPCGNLFTKNLTLIHYNIFFHMLKHCFVRRSANVIDHLRSLTPLDAMDILPQIGKKEEEKITNVYPQNFKKLFETIECSKDCAYKWLYDETLEDM</sequence>
<feature type="binding site" evidence="11">
    <location>
        <position position="140"/>
    </location>
    <ligand>
        <name>S-adenosyl-L-methionine</name>
        <dbReference type="ChEBI" id="CHEBI:59789"/>
    </ligand>
</feature>
<dbReference type="OMA" id="KRYVTNR"/>
<accession>A0A2K5NTV9</accession>
<dbReference type="GO" id="GO:0006391">
    <property type="term" value="P:transcription initiation at mitochondrial promoter"/>
    <property type="evidence" value="ECO:0007669"/>
    <property type="project" value="TreeGrafter"/>
</dbReference>
<keyword evidence="9" id="KW-0496">Mitochondrion</keyword>
<dbReference type="AlphaFoldDB" id="A0A2K5NTV9"/>
<evidence type="ECO:0000256" key="13">
    <source>
        <dbReference type="SAM" id="MobiDB-lite"/>
    </source>
</evidence>
<evidence type="ECO:0000256" key="9">
    <source>
        <dbReference type="ARBA" id="ARBA00023128"/>
    </source>
</evidence>
<evidence type="ECO:0000256" key="5">
    <source>
        <dbReference type="ARBA" id="ARBA00022691"/>
    </source>
</evidence>
<evidence type="ECO:0000256" key="7">
    <source>
        <dbReference type="ARBA" id="ARBA00022946"/>
    </source>
</evidence>
<evidence type="ECO:0000256" key="1">
    <source>
        <dbReference type="ARBA" id="ARBA00004173"/>
    </source>
</evidence>
<dbReference type="Proteomes" id="UP000233060">
    <property type="component" value="Unassembled WGS sequence"/>
</dbReference>
<keyword evidence="7" id="KW-0809">Transit peptide</keyword>
<reference evidence="14" key="2">
    <citation type="submission" date="2025-09" db="UniProtKB">
        <authorList>
            <consortium name="Ensembl"/>
        </authorList>
    </citation>
    <scope>IDENTIFICATION</scope>
</reference>
<keyword evidence="15" id="KW-1185">Reference proteome</keyword>
<feature type="region of interest" description="Disordered" evidence="13">
    <location>
        <begin position="23"/>
        <end position="58"/>
    </location>
</feature>
<keyword evidence="8" id="KW-0805">Transcription regulation</keyword>
<organism evidence="14 15">
    <name type="scientific">Cercocebus atys</name>
    <name type="common">Sooty mangabey</name>
    <name type="synonym">Cercocebus torquatus atys</name>
    <dbReference type="NCBI Taxonomy" id="9531"/>
    <lineage>
        <taxon>Eukaryota</taxon>
        <taxon>Metazoa</taxon>
        <taxon>Chordata</taxon>
        <taxon>Craniata</taxon>
        <taxon>Vertebrata</taxon>
        <taxon>Euteleostomi</taxon>
        <taxon>Mammalia</taxon>
        <taxon>Eutheria</taxon>
        <taxon>Euarchontoglires</taxon>
        <taxon>Primates</taxon>
        <taxon>Haplorrhini</taxon>
        <taxon>Catarrhini</taxon>
        <taxon>Cercopithecidae</taxon>
        <taxon>Cercopithecinae</taxon>
        <taxon>Cercocebus</taxon>
    </lineage>
</organism>
<dbReference type="Gene3D" id="3.40.50.150">
    <property type="entry name" value="Vaccinia Virus protein VP39"/>
    <property type="match status" value="1"/>
</dbReference>
<reference evidence="14" key="1">
    <citation type="submission" date="2025-08" db="UniProtKB">
        <authorList>
            <consortium name="Ensembl"/>
        </authorList>
    </citation>
    <scope>IDENTIFICATION</scope>
</reference>
<dbReference type="STRING" id="9531.ENSCATP00000040968"/>
<dbReference type="SUPFAM" id="SSF53335">
    <property type="entry name" value="S-adenosyl-L-methionine-dependent methyltransferases"/>
    <property type="match status" value="1"/>
</dbReference>
<dbReference type="EC" id="2.1.1.-" evidence="12"/>
<dbReference type="GO" id="GO:0005759">
    <property type="term" value="C:mitochondrial matrix"/>
    <property type="evidence" value="ECO:0007669"/>
    <property type="project" value="TreeGrafter"/>
</dbReference>
<evidence type="ECO:0000313" key="14">
    <source>
        <dbReference type="Ensembl" id="ENSCATP00000040968.1"/>
    </source>
</evidence>
<evidence type="ECO:0000256" key="4">
    <source>
        <dbReference type="ARBA" id="ARBA00022679"/>
    </source>
</evidence>
<evidence type="ECO:0000256" key="12">
    <source>
        <dbReference type="RuleBase" id="RU362106"/>
    </source>
</evidence>
<keyword evidence="4 11" id="KW-0808">Transferase</keyword>
<comment type="caution">
    <text evidence="11">Lacks conserved residue(s) required for the propagation of feature annotation.</text>
</comment>
<comment type="subcellular location">
    <subcellularLocation>
        <location evidence="1">Mitochondrion</location>
    </subcellularLocation>
</comment>
<dbReference type="Pfam" id="PF00398">
    <property type="entry name" value="RrnaAD"/>
    <property type="match status" value="1"/>
</dbReference>
<dbReference type="GO" id="GO:0000179">
    <property type="term" value="F:rRNA (adenine-N6,N6-)-dimethyltransferase activity"/>
    <property type="evidence" value="ECO:0007669"/>
    <property type="project" value="UniProtKB-UniRule"/>
</dbReference>
<evidence type="ECO:0000256" key="10">
    <source>
        <dbReference type="ARBA" id="ARBA00023163"/>
    </source>
</evidence>
<evidence type="ECO:0000256" key="3">
    <source>
        <dbReference type="ARBA" id="ARBA00022603"/>
    </source>
</evidence>
<keyword evidence="2 12" id="KW-0698">rRNA processing</keyword>
<keyword evidence="3 11" id="KW-0489">Methyltransferase</keyword>
<dbReference type="PIRSF" id="PIRSF027833">
    <property type="entry name" value="MtTFB2"/>
    <property type="match status" value="1"/>
</dbReference>
<feature type="binding site" evidence="11">
    <location>
        <position position="114"/>
    </location>
    <ligand>
        <name>S-adenosyl-L-methionine</name>
        <dbReference type="ChEBI" id="CHEBI:59789"/>
    </ligand>
</feature>
<proteinExistence type="inferred from homology"/>
<evidence type="ECO:0000256" key="2">
    <source>
        <dbReference type="ARBA" id="ARBA00022552"/>
    </source>
</evidence>
<name>A0A2K5NTV9_CERAT</name>
<keyword evidence="5 11" id="KW-0949">S-adenosyl-L-methionine</keyword>
<dbReference type="Ensembl" id="ENSCATT00000065330.1">
    <property type="protein sequence ID" value="ENSCATP00000040968.1"/>
    <property type="gene ID" value="ENSCATG00000043081.1"/>
</dbReference>
<keyword evidence="6 11" id="KW-0694">RNA-binding</keyword>
<evidence type="ECO:0000256" key="8">
    <source>
        <dbReference type="ARBA" id="ARBA00023015"/>
    </source>
</evidence>
<dbReference type="PANTHER" id="PTHR11727">
    <property type="entry name" value="DIMETHYLADENOSINE TRANSFERASE"/>
    <property type="match status" value="1"/>
</dbReference>
<dbReference type="PANTHER" id="PTHR11727:SF13">
    <property type="entry name" value="DIMETHYLADENOSINE TRANSFERASE 2, MITOCHONDRIAL"/>
    <property type="match status" value="1"/>
</dbReference>